<gene>
    <name evidence="3" type="ORF">MARGE09_P2954</name>
</gene>
<dbReference type="PROSITE" id="PS51175">
    <property type="entry name" value="CBM6"/>
    <property type="match status" value="1"/>
</dbReference>
<dbReference type="NCBIfam" id="TIGR02474">
    <property type="entry name" value="pec_lyase"/>
    <property type="match status" value="1"/>
</dbReference>
<dbReference type="RefSeq" id="WP_236983299.1">
    <property type="nucleotide sequence ID" value="NZ_AP023086.1"/>
</dbReference>
<dbReference type="AlphaFoldDB" id="A0AAN1WJF4"/>
<dbReference type="Gene3D" id="1.50.10.20">
    <property type="match status" value="1"/>
</dbReference>
<protein>
    <recommendedName>
        <fullName evidence="2">CBM6 domain-containing protein</fullName>
    </recommendedName>
</protein>
<dbReference type="PROSITE" id="PS51257">
    <property type="entry name" value="PROKAR_LIPOPROTEIN"/>
    <property type="match status" value="1"/>
</dbReference>
<proteinExistence type="predicted"/>
<feature type="domain" description="CBM6" evidence="2">
    <location>
        <begin position="78"/>
        <end position="205"/>
    </location>
</feature>
<dbReference type="KEGG" id="marq:MARGE09_P2954"/>
<dbReference type="Pfam" id="PF09492">
    <property type="entry name" value="Pec_lyase"/>
    <property type="match status" value="1"/>
</dbReference>
<name>A0AAN1WJF4_9GAMM</name>
<dbReference type="Gene3D" id="2.60.120.260">
    <property type="entry name" value="Galactose-binding domain-like"/>
    <property type="match status" value="1"/>
</dbReference>
<dbReference type="Pfam" id="PF03422">
    <property type="entry name" value="CBM_6"/>
    <property type="match status" value="1"/>
</dbReference>
<dbReference type="InterPro" id="IPR005084">
    <property type="entry name" value="CBM6"/>
</dbReference>
<dbReference type="InterPro" id="IPR008979">
    <property type="entry name" value="Galactose-bd-like_sf"/>
</dbReference>
<evidence type="ECO:0000313" key="4">
    <source>
        <dbReference type="Proteomes" id="UP001320119"/>
    </source>
</evidence>
<reference evidence="3 4" key="1">
    <citation type="journal article" date="2022" name="IScience">
        <title>An ultrasensitive nanofiber-based assay for enzymatic hydrolysis and deep-sea microbial degradation of cellulose.</title>
        <authorList>
            <person name="Tsudome M."/>
            <person name="Tachioka M."/>
            <person name="Miyazaki M."/>
            <person name="Uchimura K."/>
            <person name="Tsuda M."/>
            <person name="Takaki Y."/>
            <person name="Deguchi S."/>
        </authorList>
    </citation>
    <scope>NUCLEOTIDE SEQUENCE [LARGE SCALE GENOMIC DNA]</scope>
    <source>
        <strain evidence="3 4">GE09</strain>
    </source>
</reference>
<feature type="chain" id="PRO_5042952418" description="CBM6 domain-containing protein" evidence="1">
    <location>
        <begin position="18"/>
        <end position="552"/>
    </location>
</feature>
<keyword evidence="1" id="KW-0732">Signal</keyword>
<dbReference type="Proteomes" id="UP001320119">
    <property type="component" value="Chromosome"/>
</dbReference>
<sequence length="552" mass="59385">MKKIINLSALPMVLALAACTGQPEVTATNSSSEGLPISSQSSSSVAVSSSMGASSSSVVIASSEAASSSSAANVQAFTLQEGDAGFCSIDGLAVETDNDGYTGLGYANTDNYSGAKIVWQLAAQTSDTFTLEIRFANGGDEARPAQLNINEGSNGSYMLAFPTTNAWTQWETESITVDLVQGLNTLELVSRNDSGLGNIDAIKIIGDGISGGACEGLPVASSSAASSSAPSNIGEGEFLPQAGNPVHSRYNKYKSEWSHDKADIILSHQYANGGWPKNQAYDSAGSGGDGLGTFDNGATTLEMTFLADVYNATQDNKYLNAVRKALDYTLDAQYASGGWPQYYPLRGGYSDHVTFNDDAMSRILTVLHHVVQKTAPYDTGVVTDAQRERAKNAVAKGVDYIIKAQWKQNGVPTVWCAQHGKDDYLPKKARAYELESLSGSESVEVVAFLMTQPQTEEVANAVKAALAWFRSPNTYLADYTYNKSVEEKFVPQNGSRVWFRFYDLTTNKGFFSDRDSRKVYDIMDISEERRNGYSWGGGYGEKIINYADSVGY</sequence>
<organism evidence="3 4">
    <name type="scientific">Marinagarivorans cellulosilyticus</name>
    <dbReference type="NCBI Taxonomy" id="2721545"/>
    <lineage>
        <taxon>Bacteria</taxon>
        <taxon>Pseudomonadati</taxon>
        <taxon>Pseudomonadota</taxon>
        <taxon>Gammaproteobacteria</taxon>
        <taxon>Cellvibrionales</taxon>
        <taxon>Cellvibrionaceae</taxon>
        <taxon>Marinagarivorans</taxon>
    </lineage>
</organism>
<dbReference type="SUPFAM" id="SSF81853">
    <property type="entry name" value="Family 10 polysaccharide lyase"/>
    <property type="match status" value="1"/>
</dbReference>
<keyword evidence="4" id="KW-1185">Reference proteome</keyword>
<evidence type="ECO:0000259" key="2">
    <source>
        <dbReference type="PROSITE" id="PS51175"/>
    </source>
</evidence>
<feature type="signal peptide" evidence="1">
    <location>
        <begin position="1"/>
        <end position="17"/>
    </location>
</feature>
<dbReference type="SUPFAM" id="SSF49785">
    <property type="entry name" value="Galactose-binding domain-like"/>
    <property type="match status" value="1"/>
</dbReference>
<accession>A0AAN1WJF4</accession>
<evidence type="ECO:0000313" key="3">
    <source>
        <dbReference type="EMBL" id="BCD98753.1"/>
    </source>
</evidence>
<evidence type="ECO:0000256" key="1">
    <source>
        <dbReference type="SAM" id="SignalP"/>
    </source>
</evidence>
<dbReference type="GO" id="GO:0030246">
    <property type="term" value="F:carbohydrate binding"/>
    <property type="evidence" value="ECO:0007669"/>
    <property type="project" value="InterPro"/>
</dbReference>
<dbReference type="CDD" id="cd04082">
    <property type="entry name" value="CBM35_pectate_lyase-like"/>
    <property type="match status" value="1"/>
</dbReference>
<dbReference type="InterPro" id="IPR012669">
    <property type="entry name" value="Pectate_lyase"/>
</dbReference>
<dbReference type="EMBL" id="AP023086">
    <property type="protein sequence ID" value="BCD98753.1"/>
    <property type="molecule type" value="Genomic_DNA"/>
</dbReference>